<evidence type="ECO:0000313" key="2">
    <source>
        <dbReference type="EMBL" id="ARJ43230.1"/>
    </source>
</evidence>
<dbReference type="KEGG" id="palh:B1H58_15125"/>
<evidence type="ECO:0000313" key="3">
    <source>
        <dbReference type="Proteomes" id="UP000192900"/>
    </source>
</evidence>
<organism evidence="2 3">
    <name type="scientific">Pantoea alhagi</name>
    <dbReference type="NCBI Taxonomy" id="1891675"/>
    <lineage>
        <taxon>Bacteria</taxon>
        <taxon>Pseudomonadati</taxon>
        <taxon>Pseudomonadota</taxon>
        <taxon>Gammaproteobacteria</taxon>
        <taxon>Enterobacterales</taxon>
        <taxon>Erwiniaceae</taxon>
        <taxon>Pantoea</taxon>
    </lineage>
</organism>
<evidence type="ECO:0000256" key="1">
    <source>
        <dbReference type="SAM" id="MobiDB-lite"/>
    </source>
</evidence>
<proteinExistence type="predicted"/>
<keyword evidence="3" id="KW-1185">Reference proteome</keyword>
<dbReference type="RefSeq" id="WP_085071286.1">
    <property type="nucleotide sequence ID" value="NZ_CP019706.1"/>
</dbReference>
<reference evidence="2 3" key="1">
    <citation type="submission" date="2017-02" db="EMBL/GenBank/DDBJ databases">
        <title>Complete genome sequence of the drought resistance-promoting endophyte Pantoea alhagi LTYR-11Z.</title>
        <authorList>
            <person name="Zhang L."/>
        </authorList>
    </citation>
    <scope>NUCLEOTIDE SEQUENCE [LARGE SCALE GENOMIC DNA]</scope>
    <source>
        <strain evidence="2 3">LTYR-11Z</strain>
    </source>
</reference>
<accession>A0A1W6B814</accession>
<sequence>MNNDEPRSVRGKGYPASSSAQDGGWLCDKMDTDSEWDLAQQQNMSAGYGFGPQISHSFEFDIHDCSVSEVNR</sequence>
<dbReference type="Proteomes" id="UP000192900">
    <property type="component" value="Chromosome"/>
</dbReference>
<name>A0A1W6B814_9GAMM</name>
<dbReference type="AlphaFoldDB" id="A0A1W6B814"/>
<dbReference type="EMBL" id="CP019706">
    <property type="protein sequence ID" value="ARJ43230.1"/>
    <property type="molecule type" value="Genomic_DNA"/>
</dbReference>
<dbReference type="OrthoDB" id="6556400at2"/>
<gene>
    <name evidence="2" type="ORF">B1H58_15125</name>
</gene>
<protein>
    <submittedName>
        <fullName evidence="2">Uncharacterized protein</fullName>
    </submittedName>
</protein>
<feature type="region of interest" description="Disordered" evidence="1">
    <location>
        <begin position="1"/>
        <end position="30"/>
    </location>
</feature>